<accession>A0A1Y1X8I8</accession>
<gene>
    <name evidence="1" type="ORF">BCR32DRAFT_279493</name>
</gene>
<reference evidence="1 2" key="1">
    <citation type="submission" date="2016-08" db="EMBL/GenBank/DDBJ databases">
        <title>A Parts List for Fungal Cellulosomes Revealed by Comparative Genomics.</title>
        <authorList>
            <consortium name="DOE Joint Genome Institute"/>
            <person name="Haitjema C.H."/>
            <person name="Gilmore S.P."/>
            <person name="Henske J.K."/>
            <person name="Solomon K.V."/>
            <person name="De Groot R."/>
            <person name="Kuo A."/>
            <person name="Mondo S.J."/>
            <person name="Salamov A.A."/>
            <person name="Labutti K."/>
            <person name="Zhao Z."/>
            <person name="Chiniquy J."/>
            <person name="Barry K."/>
            <person name="Brewer H.M."/>
            <person name="Purvine S.O."/>
            <person name="Wright A.T."/>
            <person name="Boxma B."/>
            <person name="Van Alen T."/>
            <person name="Hackstein J.H."/>
            <person name="Baker S.E."/>
            <person name="Grigoriev I.V."/>
            <person name="O'Malley M.A."/>
        </authorList>
    </citation>
    <scope>NUCLEOTIDE SEQUENCE [LARGE SCALE GENOMIC DNA]</scope>
    <source>
        <strain evidence="1 2">S4</strain>
    </source>
</reference>
<name>A0A1Y1X8I8_9FUNG</name>
<dbReference type="Proteomes" id="UP000193944">
    <property type="component" value="Unassembled WGS sequence"/>
</dbReference>
<organism evidence="1 2">
    <name type="scientific">Anaeromyces robustus</name>
    <dbReference type="NCBI Taxonomy" id="1754192"/>
    <lineage>
        <taxon>Eukaryota</taxon>
        <taxon>Fungi</taxon>
        <taxon>Fungi incertae sedis</taxon>
        <taxon>Chytridiomycota</taxon>
        <taxon>Chytridiomycota incertae sedis</taxon>
        <taxon>Neocallimastigomycetes</taxon>
        <taxon>Neocallimastigales</taxon>
        <taxon>Neocallimastigaceae</taxon>
        <taxon>Anaeromyces</taxon>
    </lineage>
</organism>
<keyword evidence="2" id="KW-1185">Reference proteome</keyword>
<evidence type="ECO:0000313" key="1">
    <source>
        <dbReference type="EMBL" id="ORX81736.1"/>
    </source>
</evidence>
<reference evidence="1 2" key="2">
    <citation type="submission" date="2016-08" db="EMBL/GenBank/DDBJ databases">
        <title>Pervasive Adenine N6-methylation of Active Genes in Fungi.</title>
        <authorList>
            <consortium name="DOE Joint Genome Institute"/>
            <person name="Mondo S.J."/>
            <person name="Dannebaum R.O."/>
            <person name="Kuo R.C."/>
            <person name="Labutti K."/>
            <person name="Haridas S."/>
            <person name="Kuo A."/>
            <person name="Salamov A."/>
            <person name="Ahrendt S.R."/>
            <person name="Lipzen A."/>
            <person name="Sullivan W."/>
            <person name="Andreopoulos W.B."/>
            <person name="Clum A."/>
            <person name="Lindquist E."/>
            <person name="Daum C."/>
            <person name="Ramamoorthy G.K."/>
            <person name="Gryganskyi A."/>
            <person name="Culley D."/>
            <person name="Magnuson J.K."/>
            <person name="James T.Y."/>
            <person name="O'Malley M.A."/>
            <person name="Stajich J.E."/>
            <person name="Spatafora J.W."/>
            <person name="Visel A."/>
            <person name="Grigoriev I.V."/>
        </authorList>
    </citation>
    <scope>NUCLEOTIDE SEQUENCE [LARGE SCALE GENOMIC DNA]</scope>
    <source>
        <strain evidence="1 2">S4</strain>
    </source>
</reference>
<dbReference type="AlphaFoldDB" id="A0A1Y1X8I8"/>
<comment type="caution">
    <text evidence="1">The sequence shown here is derived from an EMBL/GenBank/DDBJ whole genome shotgun (WGS) entry which is preliminary data.</text>
</comment>
<dbReference type="EMBL" id="MCFG01000112">
    <property type="protein sequence ID" value="ORX81736.1"/>
    <property type="molecule type" value="Genomic_DNA"/>
</dbReference>
<evidence type="ECO:0000313" key="2">
    <source>
        <dbReference type="Proteomes" id="UP000193944"/>
    </source>
</evidence>
<protein>
    <submittedName>
        <fullName evidence="1">Uncharacterized protein</fullName>
    </submittedName>
</protein>
<sequence>MTYFSFNFCISTACFFLYSYFRTYKQNHVNCGIHNGIYGNAENTVGQSSRIAQ</sequence>
<proteinExistence type="predicted"/>